<accession>A0A7D6GRE2</accession>
<reference evidence="1 2" key="1">
    <citation type="submission" date="2020-07" db="EMBL/GenBank/DDBJ databases">
        <title>Natrinema (YPL30) sp. nov. and Haloterrigena xxxxxx (YPL8) sp. nov., isolated from a salt mine.</title>
        <authorList>
            <person name="Cui H."/>
        </authorList>
    </citation>
    <scope>NUCLEOTIDE SEQUENCE [LARGE SCALE GENOMIC DNA]</scope>
    <source>
        <strain evidence="1 2">YPL13</strain>
    </source>
</reference>
<dbReference type="Proteomes" id="UP000510869">
    <property type="component" value="Chromosome"/>
</dbReference>
<organism evidence="1 2">
    <name type="scientific">Natrinema zhouii</name>
    <dbReference type="NCBI Taxonomy" id="1710539"/>
    <lineage>
        <taxon>Archaea</taxon>
        <taxon>Methanobacteriati</taxon>
        <taxon>Methanobacteriota</taxon>
        <taxon>Stenosarchaea group</taxon>
        <taxon>Halobacteria</taxon>
        <taxon>Halobacteriales</taxon>
        <taxon>Natrialbaceae</taxon>
        <taxon>Natrinema</taxon>
    </lineage>
</organism>
<dbReference type="Pfam" id="PF19090">
    <property type="entry name" value="DUF5778"/>
    <property type="match status" value="1"/>
</dbReference>
<evidence type="ECO:0000313" key="2">
    <source>
        <dbReference type="Proteomes" id="UP000510869"/>
    </source>
</evidence>
<dbReference type="AlphaFoldDB" id="A0A7D6GRE2"/>
<evidence type="ECO:0000313" key="1">
    <source>
        <dbReference type="EMBL" id="QLK27461.1"/>
    </source>
</evidence>
<keyword evidence="2" id="KW-1185">Reference proteome</keyword>
<sequence length="138" mass="15323">MTNTNSDALDQDLYQRTRALLEPGDIALNGAIVHTDYDGSEDVQMMQATIDVGDIIAEQSGYDPQNCYVYSGNDDTDFSSNQHQGLTLEDEEFVWECQQLLREGSFDIVIYYEASADHEAILEGIRALGFDVTGVEGE</sequence>
<dbReference type="EMBL" id="CP059154">
    <property type="protein sequence ID" value="QLK27461.1"/>
    <property type="molecule type" value="Genomic_DNA"/>
</dbReference>
<proteinExistence type="predicted"/>
<dbReference type="KEGG" id="nay:HYG81_07635"/>
<name>A0A7D6GRE2_9EURY</name>
<gene>
    <name evidence="1" type="ORF">HYG81_07635</name>
</gene>
<dbReference type="RefSeq" id="WP_180842622.1">
    <property type="nucleotide sequence ID" value="NZ_CP059154.1"/>
</dbReference>
<protein>
    <submittedName>
        <fullName evidence="1">Uncharacterized protein</fullName>
    </submittedName>
</protein>
<dbReference type="InterPro" id="IPR043927">
    <property type="entry name" value="DUF5778"/>
</dbReference>
<dbReference type="OrthoDB" id="337273at2157"/>
<dbReference type="GeneID" id="56143066"/>